<dbReference type="Pfam" id="PF05997">
    <property type="entry name" value="Nop52"/>
    <property type="match status" value="1"/>
</dbReference>
<dbReference type="AlphaFoldDB" id="A0A5J4X2Z2"/>
<evidence type="ECO:0000256" key="5">
    <source>
        <dbReference type="SAM" id="MobiDB-lite"/>
    </source>
</evidence>
<evidence type="ECO:0000256" key="3">
    <source>
        <dbReference type="ARBA" id="ARBA00022552"/>
    </source>
</evidence>
<keyword evidence="4" id="KW-0539">Nucleus</keyword>
<comment type="caution">
    <text evidence="6">The sequence shown here is derived from an EMBL/GenBank/DDBJ whole genome shotgun (WGS) entry which is preliminary data.</text>
</comment>
<comment type="similarity">
    <text evidence="2">Belongs to the RRP1 family.</text>
</comment>
<protein>
    <submittedName>
        <fullName evidence="6">Uncharacterized protein</fullName>
    </submittedName>
</protein>
<accession>A0A5J4X2Z2</accession>
<feature type="compositionally biased region" description="Basic and acidic residues" evidence="5">
    <location>
        <begin position="257"/>
        <end position="281"/>
    </location>
</feature>
<feature type="compositionally biased region" description="Low complexity" evidence="5">
    <location>
        <begin position="327"/>
        <end position="340"/>
    </location>
</feature>
<dbReference type="Proteomes" id="UP000324800">
    <property type="component" value="Unassembled WGS sequence"/>
</dbReference>
<feature type="region of interest" description="Disordered" evidence="5">
    <location>
        <begin position="504"/>
        <end position="584"/>
    </location>
</feature>
<feature type="compositionally biased region" description="Basic and acidic residues" evidence="5">
    <location>
        <begin position="406"/>
        <end position="415"/>
    </location>
</feature>
<name>A0A5J4X2Z2_9EUKA</name>
<evidence type="ECO:0000313" key="7">
    <source>
        <dbReference type="Proteomes" id="UP000324800"/>
    </source>
</evidence>
<organism evidence="6 7">
    <name type="scientific">Streblomastix strix</name>
    <dbReference type="NCBI Taxonomy" id="222440"/>
    <lineage>
        <taxon>Eukaryota</taxon>
        <taxon>Metamonada</taxon>
        <taxon>Preaxostyla</taxon>
        <taxon>Oxymonadida</taxon>
        <taxon>Streblomastigidae</taxon>
        <taxon>Streblomastix</taxon>
    </lineage>
</organism>
<dbReference type="GO" id="GO:0005634">
    <property type="term" value="C:nucleus"/>
    <property type="evidence" value="ECO:0007669"/>
    <property type="project" value="UniProtKB-SubCell"/>
</dbReference>
<keyword evidence="3" id="KW-0698">rRNA processing</keyword>
<feature type="region of interest" description="Disordered" evidence="5">
    <location>
        <begin position="318"/>
        <end position="343"/>
    </location>
</feature>
<feature type="compositionally biased region" description="Acidic residues" evidence="5">
    <location>
        <begin position="416"/>
        <end position="475"/>
    </location>
</feature>
<evidence type="ECO:0000256" key="4">
    <source>
        <dbReference type="ARBA" id="ARBA00023242"/>
    </source>
</evidence>
<feature type="compositionally biased region" description="Basic and acidic residues" evidence="5">
    <location>
        <begin position="523"/>
        <end position="533"/>
    </location>
</feature>
<dbReference type="GO" id="GO:0006364">
    <property type="term" value="P:rRNA processing"/>
    <property type="evidence" value="ECO:0007669"/>
    <property type="project" value="UniProtKB-KW"/>
</dbReference>
<feature type="region of interest" description="Disordered" evidence="5">
    <location>
        <begin position="406"/>
        <end position="488"/>
    </location>
</feature>
<comment type="subcellular location">
    <subcellularLocation>
        <location evidence="1">Nucleus</location>
    </subcellularLocation>
</comment>
<feature type="region of interest" description="Disordered" evidence="5">
    <location>
        <begin position="257"/>
        <end position="290"/>
    </location>
</feature>
<dbReference type="InterPro" id="IPR010301">
    <property type="entry name" value="RRP1"/>
</dbReference>
<dbReference type="EMBL" id="SNRW01000366">
    <property type="protein sequence ID" value="KAA6401594.1"/>
    <property type="molecule type" value="Genomic_DNA"/>
</dbReference>
<dbReference type="GO" id="GO:0030688">
    <property type="term" value="C:preribosome, small subunit precursor"/>
    <property type="evidence" value="ECO:0007669"/>
    <property type="project" value="InterPro"/>
</dbReference>
<evidence type="ECO:0000256" key="1">
    <source>
        <dbReference type="ARBA" id="ARBA00004123"/>
    </source>
</evidence>
<proteinExistence type="inferred from homology"/>
<feature type="compositionally biased region" description="Basic residues" evidence="5">
    <location>
        <begin position="562"/>
        <end position="584"/>
    </location>
</feature>
<reference evidence="6 7" key="1">
    <citation type="submission" date="2019-03" db="EMBL/GenBank/DDBJ databases">
        <title>Single cell metagenomics reveals metabolic interactions within the superorganism composed of flagellate Streblomastix strix and complex community of Bacteroidetes bacteria on its surface.</title>
        <authorList>
            <person name="Treitli S.C."/>
            <person name="Kolisko M."/>
            <person name="Husnik F."/>
            <person name="Keeling P."/>
            <person name="Hampl V."/>
        </authorList>
    </citation>
    <scope>NUCLEOTIDE SEQUENCE [LARGE SCALE GENOMIC DNA]</scope>
    <source>
        <strain evidence="6">ST1C</strain>
    </source>
</reference>
<evidence type="ECO:0000313" key="6">
    <source>
        <dbReference type="EMBL" id="KAA6401594.1"/>
    </source>
</evidence>
<evidence type="ECO:0000256" key="2">
    <source>
        <dbReference type="ARBA" id="ARBA00006374"/>
    </source>
</evidence>
<dbReference type="PANTHER" id="PTHR13026">
    <property type="entry name" value="NNP-1 PROTEIN NOVEL NUCLEAR PROTEIN 1 NOP52"/>
    <property type="match status" value="1"/>
</dbReference>
<dbReference type="OrthoDB" id="2019504at2759"/>
<sequence length="584" mass="68431">MTEQEDITIQFAKRLANTSKTIRDKTLKKVQEWICRQPQIELEDMKKIWMGIYQDYWMSDKYENQHELALRISEIITAPQNPSFSILYVKCGFWIINKEWDSIDRHRIDKFLKLSDVMIGSCISFLSKFGWNEDIVDSFVEDVFDQELIQQALTFPNSLLQYITENLLKTIWDKSPNIPWSSLFALIRPFFTYALHTHDDVAFKQICDNIIDPLIIPIERVIQPLQQKLPYEVDWRVCLFLGRSEICNMGITDKVEKEANKQDEKEDKQKRKEKENEKQNNDSDESQEGDGVIYSIPVSKELSEDVVNILVESCTSSKTSKSKKDSSQSSSSTSVQSQKQHSYDSDFYGPIFSVHYVELAAFIRLVLNTPENKYTSRGKKYIKNIHSRISEGINGLKQDEDYILKELKEDNTEQNDKEEDDDDEEDEEEIELLDIEDIDDDVEDEDELDSEDQEEDDDEEDDDEEEEQSNTDNDNEISGSDEALIINDDDISLNKKINKKQSLIKIHPAQQAENYHKNRNGKKKENQIREKSGQKNNQQSMFGKQPQKRKRNNGRKFQNQKMKGKQKPINKKKGFNKRKRARYE</sequence>
<gene>
    <name evidence="6" type="ORF">EZS28_002878</name>
</gene>
<dbReference type="PANTHER" id="PTHR13026:SF0">
    <property type="entry name" value="RIBOSOMAL RNA PROCESSING 1B"/>
    <property type="match status" value="1"/>
</dbReference>